<dbReference type="AlphaFoldDB" id="A0A1C6U105"/>
<keyword evidence="3" id="KW-1185">Reference proteome</keyword>
<name>A0A1C6U105_9ACTN</name>
<feature type="region of interest" description="Disordered" evidence="1">
    <location>
        <begin position="95"/>
        <end position="155"/>
    </location>
</feature>
<evidence type="ECO:0000256" key="1">
    <source>
        <dbReference type="SAM" id="MobiDB-lite"/>
    </source>
</evidence>
<feature type="compositionally biased region" description="Pro residues" evidence="1">
    <location>
        <begin position="145"/>
        <end position="155"/>
    </location>
</feature>
<reference evidence="2 3" key="1">
    <citation type="submission" date="2016-06" db="EMBL/GenBank/DDBJ databases">
        <authorList>
            <person name="Kjaerup R.B."/>
            <person name="Dalgaard T.S."/>
            <person name="Juul-Madsen H.R."/>
        </authorList>
    </citation>
    <scope>NUCLEOTIDE SEQUENCE [LARGE SCALE GENOMIC DNA]</scope>
    <source>
        <strain evidence="2 3">DSM 45577</strain>
    </source>
</reference>
<dbReference type="EMBL" id="FMIA01000002">
    <property type="protein sequence ID" value="SCL47561.1"/>
    <property type="molecule type" value="Genomic_DNA"/>
</dbReference>
<dbReference type="Proteomes" id="UP000198937">
    <property type="component" value="Unassembled WGS sequence"/>
</dbReference>
<dbReference type="RefSeq" id="WP_091433683.1">
    <property type="nucleotide sequence ID" value="NZ_BMMJ01000006.1"/>
</dbReference>
<protein>
    <submittedName>
        <fullName evidence="2">Uncharacterized protein</fullName>
    </submittedName>
</protein>
<evidence type="ECO:0000313" key="2">
    <source>
        <dbReference type="EMBL" id="SCL47561.1"/>
    </source>
</evidence>
<organism evidence="2 3">
    <name type="scientific">Micromonospora yangpuensis</name>
    <dbReference type="NCBI Taxonomy" id="683228"/>
    <lineage>
        <taxon>Bacteria</taxon>
        <taxon>Bacillati</taxon>
        <taxon>Actinomycetota</taxon>
        <taxon>Actinomycetes</taxon>
        <taxon>Micromonosporales</taxon>
        <taxon>Micromonosporaceae</taxon>
        <taxon>Micromonospora</taxon>
    </lineage>
</organism>
<sequence length="155" mass="16858">MKDQACAAVAAGKASFYRAAGQPEENRDHVVWANRQGSHLLQNHHLVQAGEAEQIQHAKANGRYSSTNEIMYHTDQLELATSTLDTRVRDAILRVRPPTPAPPDQATLAEVTQARAAGYPPSSQHPTTQFPPPPAWQQFSGGPGNAPPPQLRGQR</sequence>
<gene>
    <name evidence="2" type="ORF">GA0070617_0620</name>
</gene>
<evidence type="ECO:0000313" key="3">
    <source>
        <dbReference type="Proteomes" id="UP000198937"/>
    </source>
</evidence>
<dbReference type="STRING" id="683228.GA0070617_0620"/>
<proteinExistence type="predicted"/>
<accession>A0A1C6U105</accession>